<accession>A0ACD5WX86</accession>
<reference evidence="1" key="2">
    <citation type="submission" date="2025-09" db="UniProtKB">
        <authorList>
            <consortium name="EnsemblPlants"/>
        </authorList>
    </citation>
    <scope>IDENTIFICATION</scope>
</reference>
<reference evidence="1" key="1">
    <citation type="submission" date="2021-05" db="EMBL/GenBank/DDBJ databases">
        <authorList>
            <person name="Scholz U."/>
            <person name="Mascher M."/>
            <person name="Fiebig A."/>
        </authorList>
    </citation>
    <scope>NUCLEOTIDE SEQUENCE [LARGE SCALE GENOMIC DNA]</scope>
</reference>
<evidence type="ECO:0000313" key="1">
    <source>
        <dbReference type="EnsemblPlants" id="AVESA.00010b.r2.4CG1313730.2.CDS"/>
    </source>
</evidence>
<proteinExistence type="predicted"/>
<dbReference type="Proteomes" id="UP001732700">
    <property type="component" value="Chromosome 4C"/>
</dbReference>
<keyword evidence="2" id="KW-1185">Reference proteome</keyword>
<name>A0ACD5WX86_AVESA</name>
<protein>
    <submittedName>
        <fullName evidence="1">Uncharacterized protein</fullName>
    </submittedName>
</protein>
<organism evidence="1 2">
    <name type="scientific">Avena sativa</name>
    <name type="common">Oat</name>
    <dbReference type="NCBI Taxonomy" id="4498"/>
    <lineage>
        <taxon>Eukaryota</taxon>
        <taxon>Viridiplantae</taxon>
        <taxon>Streptophyta</taxon>
        <taxon>Embryophyta</taxon>
        <taxon>Tracheophyta</taxon>
        <taxon>Spermatophyta</taxon>
        <taxon>Magnoliopsida</taxon>
        <taxon>Liliopsida</taxon>
        <taxon>Poales</taxon>
        <taxon>Poaceae</taxon>
        <taxon>BOP clade</taxon>
        <taxon>Pooideae</taxon>
        <taxon>Poodae</taxon>
        <taxon>Poeae</taxon>
        <taxon>Poeae Chloroplast Group 1 (Aveneae type)</taxon>
        <taxon>Aveninae</taxon>
        <taxon>Avena</taxon>
    </lineage>
</organism>
<sequence length="654" mass="72757">MDYPDSMVRELIQGDDRSKWIAHSNHNVKCFTQDEIVRFTNNYETMLGRGAFGEVYEGVLEDKSVVAVKRFINNVKENFAKELTVHREINHKNVVRLVGYCLEENAVMMVTEYIPKGNLSDVLHGDNAPISLDTRLRIAIECADALGYMHSQMYTQVIHGDIKPANILLDEGLGAKISDFGISRLVNTENTNTLYTVHIIGSIGYMDPLFARTGRLIAKNDVYSFGVVLLELITRKKPREMFDAENFTKALAEGMRSVREMFDSGIAIPSNMKTMEQIAQLAGKCLRMELNKRPEMLKVAEHLRRLRKALHQRQERRALFSWGKKNKLPPTDTLQEGSRSSHYVGIAGPAKMTTSEESSSGTKNVGTFIVGSTMTCPLLFNLDSLLKASAEVLGKGTVGTSYKATLESGAQLVVKRLREVNLPKEEFELRVAVIGAIQNRHIAPLQWYYYSKDEKMLVYNIFPMGSLAHALHGDPVFPAPLGWEQRAAIALAAARGVAYIHSAGPSSCHGNIKSSNIMLTGTHDACVSEHGLTMLCLPGPVSGYRAPEVTDDERFSQKADVYSFGVLLLELASRQAPVKNTQLEEGVDLVQWARSVIRGDWTSEVLDVGLLARTDGEDEHMMGFLQLAIHCCSDDANLRPTMSDVVQRIEEMTT</sequence>
<dbReference type="EnsemblPlants" id="AVESA.00010b.r2.4CG1313730.2">
    <property type="protein sequence ID" value="AVESA.00010b.r2.4CG1313730.2.CDS"/>
    <property type="gene ID" value="AVESA.00010b.r2.4CG1313730"/>
</dbReference>
<evidence type="ECO:0000313" key="2">
    <source>
        <dbReference type="Proteomes" id="UP001732700"/>
    </source>
</evidence>